<organism evidence="2 3">
    <name type="scientific">Vibrio maritimus</name>
    <dbReference type="NCBI Taxonomy" id="990268"/>
    <lineage>
        <taxon>Bacteria</taxon>
        <taxon>Pseudomonadati</taxon>
        <taxon>Pseudomonadota</taxon>
        <taxon>Gammaproteobacteria</taxon>
        <taxon>Vibrionales</taxon>
        <taxon>Vibrionaceae</taxon>
        <taxon>Vibrio</taxon>
    </lineage>
</organism>
<dbReference type="Proteomes" id="UP000029224">
    <property type="component" value="Unassembled WGS sequence"/>
</dbReference>
<evidence type="ECO:0000313" key="3">
    <source>
        <dbReference type="Proteomes" id="UP000029224"/>
    </source>
</evidence>
<keyword evidence="1" id="KW-0812">Transmembrane</keyword>
<protein>
    <submittedName>
        <fullName evidence="2">Uncharacterized protein</fullName>
    </submittedName>
</protein>
<reference evidence="2 3" key="2">
    <citation type="submission" date="2014-09" db="EMBL/GenBank/DDBJ databases">
        <authorList>
            <consortium name="NBRP consortium"/>
            <person name="Sawabe T."/>
            <person name="Meirelles P."/>
            <person name="Nakanishi M."/>
            <person name="Sayaka M."/>
            <person name="Hattori M."/>
            <person name="Ohkuma M."/>
        </authorList>
    </citation>
    <scope>NUCLEOTIDE SEQUENCE [LARGE SCALE GENOMIC DNA]</scope>
    <source>
        <strain evidence="2 3">JCM 19240</strain>
    </source>
</reference>
<keyword evidence="1" id="KW-0472">Membrane</keyword>
<reference evidence="2 3" key="1">
    <citation type="submission" date="2014-09" db="EMBL/GenBank/DDBJ databases">
        <title>Vibrio maritimus JCM 19240. (C210) whole genome shotgun sequence.</title>
        <authorList>
            <person name="Sawabe T."/>
            <person name="Meirelles P."/>
            <person name="Nakanishi M."/>
            <person name="Sayaka M."/>
            <person name="Hattori M."/>
            <person name="Ohkuma M."/>
        </authorList>
    </citation>
    <scope>NUCLEOTIDE SEQUENCE [LARGE SCALE GENOMIC DNA]</scope>
    <source>
        <strain evidence="2 3">JCM 19240</strain>
    </source>
</reference>
<proteinExistence type="predicted"/>
<feature type="transmembrane region" description="Helical" evidence="1">
    <location>
        <begin position="7"/>
        <end position="30"/>
    </location>
</feature>
<accession>A0A090T8F9</accession>
<dbReference type="EMBL" id="BBMT01000007">
    <property type="protein sequence ID" value="GAL35503.1"/>
    <property type="molecule type" value="Genomic_DNA"/>
</dbReference>
<sequence length="42" mass="4856">MEKNRRLHLLGLMFDGIASGMMLMALHGSFSNREATERFWLS</sequence>
<gene>
    <name evidence="2" type="ORF">JCM19240_350</name>
</gene>
<comment type="caution">
    <text evidence="2">The sequence shown here is derived from an EMBL/GenBank/DDBJ whole genome shotgun (WGS) entry which is preliminary data.</text>
</comment>
<evidence type="ECO:0000313" key="2">
    <source>
        <dbReference type="EMBL" id="GAL35503.1"/>
    </source>
</evidence>
<name>A0A090T8F9_9VIBR</name>
<evidence type="ECO:0000256" key="1">
    <source>
        <dbReference type="SAM" id="Phobius"/>
    </source>
</evidence>
<dbReference type="AlphaFoldDB" id="A0A090T8F9"/>
<keyword evidence="1" id="KW-1133">Transmembrane helix</keyword>
<keyword evidence="3" id="KW-1185">Reference proteome</keyword>